<dbReference type="EMBL" id="PPXC01000016">
    <property type="protein sequence ID" value="POH72193.1"/>
    <property type="molecule type" value="Genomic_DNA"/>
</dbReference>
<organism evidence="2 3">
    <name type="scientific">Arthrobacter glacialis</name>
    <dbReference type="NCBI Taxonomy" id="1664"/>
    <lineage>
        <taxon>Bacteria</taxon>
        <taxon>Bacillati</taxon>
        <taxon>Actinomycetota</taxon>
        <taxon>Actinomycetes</taxon>
        <taxon>Micrococcales</taxon>
        <taxon>Micrococcaceae</taxon>
        <taxon>Arthrobacter</taxon>
    </lineage>
</organism>
<evidence type="ECO:0000313" key="2">
    <source>
        <dbReference type="EMBL" id="POH72193.1"/>
    </source>
</evidence>
<dbReference type="Proteomes" id="UP000237061">
    <property type="component" value="Unassembled WGS sequence"/>
</dbReference>
<keyword evidence="1" id="KW-0472">Membrane</keyword>
<dbReference type="AlphaFoldDB" id="A0A2S3ZSN7"/>
<gene>
    <name evidence="2" type="ORF">CVS27_17015</name>
</gene>
<accession>A0A2S3ZSN7</accession>
<evidence type="ECO:0000256" key="1">
    <source>
        <dbReference type="SAM" id="Phobius"/>
    </source>
</evidence>
<dbReference type="RefSeq" id="WP_103467045.1">
    <property type="nucleotide sequence ID" value="NZ_PPXC01000016.1"/>
</dbReference>
<proteinExistence type="predicted"/>
<comment type="caution">
    <text evidence="2">The sequence shown here is derived from an EMBL/GenBank/DDBJ whole genome shotgun (WGS) entry which is preliminary data.</text>
</comment>
<reference evidence="2 3" key="1">
    <citation type="submission" date="2018-01" db="EMBL/GenBank/DDBJ databases">
        <title>Arthrobacter sp. nov., from glaciers in China.</title>
        <authorList>
            <person name="Liu Q."/>
            <person name="Xin Y.-H."/>
        </authorList>
    </citation>
    <scope>NUCLEOTIDE SEQUENCE [LARGE SCALE GENOMIC DNA]</scope>
    <source>
        <strain evidence="2 3">HLT2-12-2</strain>
    </source>
</reference>
<keyword evidence="1" id="KW-1133">Transmembrane helix</keyword>
<evidence type="ECO:0000313" key="3">
    <source>
        <dbReference type="Proteomes" id="UP000237061"/>
    </source>
</evidence>
<keyword evidence="3" id="KW-1185">Reference proteome</keyword>
<protein>
    <submittedName>
        <fullName evidence="2">Uncharacterized protein</fullName>
    </submittedName>
</protein>
<keyword evidence="1" id="KW-0812">Transmembrane</keyword>
<feature type="transmembrane region" description="Helical" evidence="1">
    <location>
        <begin position="73"/>
        <end position="98"/>
    </location>
</feature>
<name>A0A2S3ZSN7_ARTGL</name>
<feature type="transmembrane region" description="Helical" evidence="1">
    <location>
        <begin position="42"/>
        <end position="66"/>
    </location>
</feature>
<sequence length="100" mass="10134">MNTALVLAQTVTMIPAGIFDGPPVEIPGVTTFIVQLVGWAKWGGLLIAGFSILIGLVAIGGTVLFGMHVTKKFLMGIVIAFGVGALIGSIGLIIGMALGV</sequence>